<evidence type="ECO:0000259" key="1">
    <source>
        <dbReference type="Pfam" id="PF02627"/>
    </source>
</evidence>
<dbReference type="InterPro" id="IPR052512">
    <property type="entry name" value="4CMD/NDH-1_regulator"/>
</dbReference>
<dbReference type="InterPro" id="IPR029032">
    <property type="entry name" value="AhpD-like"/>
</dbReference>
<protein>
    <submittedName>
        <fullName evidence="2">4-carboxymuconolactone decarboxylase</fullName>
    </submittedName>
</protein>
<organism evidence="2 3">
    <name type="scientific">Hwanghaeella grinnelliae</name>
    <dbReference type="NCBI Taxonomy" id="2500179"/>
    <lineage>
        <taxon>Bacteria</taxon>
        <taxon>Pseudomonadati</taxon>
        <taxon>Pseudomonadota</taxon>
        <taxon>Alphaproteobacteria</taxon>
        <taxon>Rhodospirillales</taxon>
        <taxon>Rhodospirillaceae</taxon>
        <taxon>Hwanghaeella</taxon>
    </lineage>
</organism>
<dbReference type="EMBL" id="SADE01000002">
    <property type="protein sequence ID" value="RVU35847.1"/>
    <property type="molecule type" value="Genomic_DNA"/>
</dbReference>
<dbReference type="SUPFAM" id="SSF69118">
    <property type="entry name" value="AhpD-like"/>
    <property type="match status" value="1"/>
</dbReference>
<reference evidence="3" key="1">
    <citation type="submission" date="2019-01" db="EMBL/GenBank/DDBJ databases">
        <title>Gri0909 isolated from a small marine red alga.</title>
        <authorList>
            <person name="Kim J."/>
            <person name="Jeong S.E."/>
            <person name="Jeon C.O."/>
        </authorList>
    </citation>
    <scope>NUCLEOTIDE SEQUENCE [LARGE SCALE GENOMIC DNA]</scope>
    <source>
        <strain evidence="3">Gri0909</strain>
    </source>
</reference>
<evidence type="ECO:0000313" key="2">
    <source>
        <dbReference type="EMBL" id="RVU35847.1"/>
    </source>
</evidence>
<feature type="domain" description="Carboxymuconolactone decarboxylase-like" evidence="1">
    <location>
        <begin position="36"/>
        <end position="118"/>
    </location>
</feature>
<proteinExistence type="predicted"/>
<dbReference type="Pfam" id="PF02627">
    <property type="entry name" value="CMD"/>
    <property type="match status" value="1"/>
</dbReference>
<dbReference type="Proteomes" id="UP000287447">
    <property type="component" value="Unassembled WGS sequence"/>
</dbReference>
<dbReference type="PANTHER" id="PTHR33570:SF2">
    <property type="entry name" value="CARBOXYMUCONOLACTONE DECARBOXYLASE-LIKE DOMAIN-CONTAINING PROTEIN"/>
    <property type="match status" value="1"/>
</dbReference>
<dbReference type="OrthoDB" id="7507676at2"/>
<dbReference type="InterPro" id="IPR003779">
    <property type="entry name" value="CMD-like"/>
</dbReference>
<sequence length="125" mass="14288">MDQEKFDKGLETRKAVLGDEYVEKSLGKATDFTMAFQEYVTTYCWNDCWNREGLDRKTRSIINLSMLSALNRPNEFKVHCRGAVNNGVTKDEMREIFLQIGTYCGVPAALEAFKIAQEVFDEMGV</sequence>
<accession>A0A437QMX3</accession>
<dbReference type="RefSeq" id="WP_127765324.1">
    <property type="nucleotide sequence ID" value="NZ_SADE01000002.1"/>
</dbReference>
<comment type="caution">
    <text evidence="2">The sequence shown here is derived from an EMBL/GenBank/DDBJ whole genome shotgun (WGS) entry which is preliminary data.</text>
</comment>
<dbReference type="AlphaFoldDB" id="A0A437QMX3"/>
<dbReference type="PANTHER" id="PTHR33570">
    <property type="entry name" value="4-CARBOXYMUCONOLACTONE DECARBOXYLASE FAMILY PROTEIN"/>
    <property type="match status" value="1"/>
</dbReference>
<name>A0A437QMX3_9PROT</name>
<dbReference type="GO" id="GO:0051920">
    <property type="term" value="F:peroxiredoxin activity"/>
    <property type="evidence" value="ECO:0007669"/>
    <property type="project" value="InterPro"/>
</dbReference>
<gene>
    <name evidence="2" type="ORF">EOI86_11320</name>
</gene>
<dbReference type="Gene3D" id="1.20.1290.10">
    <property type="entry name" value="AhpD-like"/>
    <property type="match status" value="1"/>
</dbReference>
<evidence type="ECO:0000313" key="3">
    <source>
        <dbReference type="Proteomes" id="UP000287447"/>
    </source>
</evidence>
<keyword evidence="3" id="KW-1185">Reference proteome</keyword>